<dbReference type="EMBL" id="VSSQ01003337">
    <property type="protein sequence ID" value="MPM20224.1"/>
    <property type="molecule type" value="Genomic_DNA"/>
</dbReference>
<proteinExistence type="predicted"/>
<accession>A0A644Y1X9</accession>
<comment type="caution">
    <text evidence="1">The sequence shown here is derived from an EMBL/GenBank/DDBJ whole genome shotgun (WGS) entry which is preliminary data.</text>
</comment>
<name>A0A644Y1X9_9ZZZZ</name>
<sequence length="54" mass="6148">MKLNGFAFDKFGLESLNTEAVKGRSTVEHNRMSFEYILENVPNDRILAVNNFLG</sequence>
<protein>
    <submittedName>
        <fullName evidence="1">Uncharacterized protein</fullName>
    </submittedName>
</protein>
<evidence type="ECO:0000313" key="1">
    <source>
        <dbReference type="EMBL" id="MPM20224.1"/>
    </source>
</evidence>
<dbReference type="AlphaFoldDB" id="A0A644Y1X9"/>
<organism evidence="1">
    <name type="scientific">bioreactor metagenome</name>
    <dbReference type="NCBI Taxonomy" id="1076179"/>
    <lineage>
        <taxon>unclassified sequences</taxon>
        <taxon>metagenomes</taxon>
        <taxon>ecological metagenomes</taxon>
    </lineage>
</organism>
<reference evidence="1" key="1">
    <citation type="submission" date="2019-08" db="EMBL/GenBank/DDBJ databases">
        <authorList>
            <person name="Kucharzyk K."/>
            <person name="Murdoch R.W."/>
            <person name="Higgins S."/>
            <person name="Loffler F."/>
        </authorList>
    </citation>
    <scope>NUCLEOTIDE SEQUENCE</scope>
</reference>
<gene>
    <name evidence="1" type="ORF">SDC9_66653</name>
</gene>